<name>A0A0W8F8S6_9ZZZZ</name>
<proteinExistence type="predicted"/>
<reference evidence="1" key="1">
    <citation type="journal article" date="2015" name="Proc. Natl. Acad. Sci. U.S.A.">
        <title>Networks of energetic and metabolic interactions define dynamics in microbial communities.</title>
        <authorList>
            <person name="Embree M."/>
            <person name="Liu J.K."/>
            <person name="Al-Bassam M.M."/>
            <person name="Zengler K."/>
        </authorList>
    </citation>
    <scope>NUCLEOTIDE SEQUENCE</scope>
</reference>
<gene>
    <name evidence="1" type="ORF">ASZ90_013185</name>
</gene>
<protein>
    <submittedName>
        <fullName evidence="1">Uncharacterized protein</fullName>
    </submittedName>
</protein>
<dbReference type="EMBL" id="LNQE01001460">
    <property type="protein sequence ID" value="KUG17182.1"/>
    <property type="molecule type" value="Genomic_DNA"/>
</dbReference>
<dbReference type="AlphaFoldDB" id="A0A0W8F8S6"/>
<comment type="caution">
    <text evidence="1">The sequence shown here is derived from an EMBL/GenBank/DDBJ whole genome shotgun (WGS) entry which is preliminary data.</text>
</comment>
<evidence type="ECO:0000313" key="1">
    <source>
        <dbReference type="EMBL" id="KUG17182.1"/>
    </source>
</evidence>
<organism evidence="1">
    <name type="scientific">hydrocarbon metagenome</name>
    <dbReference type="NCBI Taxonomy" id="938273"/>
    <lineage>
        <taxon>unclassified sequences</taxon>
        <taxon>metagenomes</taxon>
        <taxon>ecological metagenomes</taxon>
    </lineage>
</organism>
<accession>A0A0W8F8S6</accession>
<sequence>MDTTDFDIIKAIASLKVPYPKADRILSMANIDPEELGARLGGLEMQGFVKTLSEADMEGSSLPNGITAAGLTSLGKRALSGPRW</sequence>